<dbReference type="EMBL" id="MQWB01000001">
    <property type="protein sequence ID" value="OZC04255.1"/>
    <property type="molecule type" value="Genomic_DNA"/>
</dbReference>
<evidence type="ECO:0000313" key="2">
    <source>
        <dbReference type="Proteomes" id="UP000216446"/>
    </source>
</evidence>
<evidence type="ECO:0000313" key="1">
    <source>
        <dbReference type="EMBL" id="OZC04255.1"/>
    </source>
</evidence>
<organism evidence="1 2">
    <name type="scientific">Rubricoccus marinus</name>
    <dbReference type="NCBI Taxonomy" id="716817"/>
    <lineage>
        <taxon>Bacteria</taxon>
        <taxon>Pseudomonadati</taxon>
        <taxon>Rhodothermota</taxon>
        <taxon>Rhodothermia</taxon>
        <taxon>Rhodothermales</taxon>
        <taxon>Rubricoccaceae</taxon>
        <taxon>Rubricoccus</taxon>
    </lineage>
</organism>
<sequence>MKRALLLFSALLLHGCGSGTDPVEYNVDKTGYSTAESDHTSAYDTSEALIGSWTHSTYISPQEAARISSEPIPPGVEIDMTVAGTTVYHVGNRYDADVEITLNIRANGETIPLKMLRRETGTWKVHGDVLVETVTGGTATALDDQTKAVLREAPEAAAFAEPIAGETSSSDIQSVTPSAIDLREQESQINLTLRRNG</sequence>
<accession>A0A259U2J2</accession>
<dbReference type="AlphaFoldDB" id="A0A259U2J2"/>
<comment type="caution">
    <text evidence="1">The sequence shown here is derived from an EMBL/GenBank/DDBJ whole genome shotgun (WGS) entry which is preliminary data.</text>
</comment>
<reference evidence="1 2" key="1">
    <citation type="submission" date="2016-11" db="EMBL/GenBank/DDBJ databases">
        <title>Study of marine rhodopsin-containing bacteria.</title>
        <authorList>
            <person name="Yoshizawa S."/>
            <person name="Kumagai Y."/>
            <person name="Kogure K."/>
        </authorList>
    </citation>
    <scope>NUCLEOTIDE SEQUENCE [LARGE SCALE GENOMIC DNA]</scope>
    <source>
        <strain evidence="1 2">SG-29</strain>
    </source>
</reference>
<keyword evidence="2" id="KW-1185">Reference proteome</keyword>
<proteinExistence type="predicted"/>
<protein>
    <submittedName>
        <fullName evidence="1">Uncharacterized protein</fullName>
    </submittedName>
</protein>
<dbReference type="InParanoid" id="A0A259U2J2"/>
<dbReference type="Proteomes" id="UP000216446">
    <property type="component" value="Unassembled WGS sequence"/>
</dbReference>
<name>A0A259U2J2_9BACT</name>
<gene>
    <name evidence="1" type="ORF">BSZ36_15455</name>
</gene>
<dbReference type="RefSeq" id="WP_094550525.1">
    <property type="nucleotide sequence ID" value="NZ_MQWB01000001.1"/>
</dbReference>
<dbReference type="OrthoDB" id="9915476at2"/>